<keyword evidence="3 7" id="KW-0808">Transferase</keyword>
<dbReference type="Pfam" id="PF00145">
    <property type="entry name" value="DNA_methylase"/>
    <property type="match status" value="1"/>
</dbReference>
<comment type="caution">
    <text evidence="9">The sequence shown here is derived from an EMBL/GenBank/DDBJ whole genome shotgun (WGS) entry which is preliminary data.</text>
</comment>
<dbReference type="PROSITE" id="PS51679">
    <property type="entry name" value="SAM_MT_C5"/>
    <property type="match status" value="1"/>
</dbReference>
<protein>
    <recommendedName>
        <fullName evidence="1">DNA (cytosine-5-)-methyltransferase</fullName>
        <ecNumber evidence="1">2.1.1.37</ecNumber>
    </recommendedName>
</protein>
<keyword evidence="5" id="KW-0680">Restriction system</keyword>
<evidence type="ECO:0000313" key="9">
    <source>
        <dbReference type="EMBL" id="MEJ8858643.1"/>
    </source>
</evidence>
<dbReference type="Gene3D" id="3.40.50.150">
    <property type="entry name" value="Vaccinia Virus protein VP39"/>
    <property type="match status" value="1"/>
</dbReference>
<dbReference type="RefSeq" id="WP_340338703.1">
    <property type="nucleotide sequence ID" value="NZ_JBBKZS010000018.1"/>
</dbReference>
<evidence type="ECO:0000256" key="6">
    <source>
        <dbReference type="ARBA" id="ARBA00047422"/>
    </source>
</evidence>
<sequence length="529" mass="58686">MPIPIIDLFAGPGGLGEGFAALKDESGQPVFRLGVSIEKEASAHATLLLRAVFRLLDGTPDEQHYYDYVTGSITAAQFQAIPAVARAFREARNEAHAFELGKTAETEIDEKIRHALQGSTSWVLIGGPPCQAYSLAGRARRTNDASFSKDAKHFLYREYLRIIRAHRPAIFVMENVKGLLSSKHSGRSMFGRIFDDLSKPHDGVEYELRSFVCDDRGLGLSPQDYLIESERFGIPQTRHRVILLGVRKSGSPIAHELLEPMRSIGVRDAIWDLPMIRSRISREEDSHKSWHRAVAGAHKALKGWRSENARGLAESMKEAAVTAASVYSTGSAFLKEPPIRPVARMNTTETAYRQWVLRPKVGGVLQHEARSHMASDLARYLFAATFASVTGRSPRLPAYPPELLPEHRNAGVGDGAPIPFPDRFRVQCGDDPASTIVSHIAKDGHYYIHYDPMQCRSLTVREAARLQTFPDDYFFEGNRTQQYVQVGNAVPPLLANRLARIVWKMLGQSAAQGSSSKSRRRVPAEAPVA</sequence>
<dbReference type="Proteomes" id="UP001367030">
    <property type="component" value="Unassembled WGS sequence"/>
</dbReference>
<evidence type="ECO:0000313" key="10">
    <source>
        <dbReference type="Proteomes" id="UP001367030"/>
    </source>
</evidence>
<proteinExistence type="inferred from homology"/>
<dbReference type="InterPro" id="IPR050390">
    <property type="entry name" value="C5-Methyltransferase"/>
</dbReference>
<evidence type="ECO:0000256" key="2">
    <source>
        <dbReference type="ARBA" id="ARBA00022603"/>
    </source>
</evidence>
<dbReference type="NCBIfam" id="TIGR00675">
    <property type="entry name" value="dcm"/>
    <property type="match status" value="1"/>
</dbReference>
<organism evidence="9 10">
    <name type="scientific">Variovorax robiniae</name>
    <dbReference type="NCBI Taxonomy" id="1836199"/>
    <lineage>
        <taxon>Bacteria</taxon>
        <taxon>Pseudomonadati</taxon>
        <taxon>Pseudomonadota</taxon>
        <taxon>Betaproteobacteria</taxon>
        <taxon>Burkholderiales</taxon>
        <taxon>Comamonadaceae</taxon>
        <taxon>Variovorax</taxon>
    </lineage>
</organism>
<dbReference type="PANTHER" id="PTHR10629">
    <property type="entry name" value="CYTOSINE-SPECIFIC METHYLTRANSFERASE"/>
    <property type="match status" value="1"/>
</dbReference>
<evidence type="ECO:0000256" key="1">
    <source>
        <dbReference type="ARBA" id="ARBA00011975"/>
    </source>
</evidence>
<reference evidence="9 10" key="1">
    <citation type="submission" date="2024-03" db="EMBL/GenBank/DDBJ databases">
        <title>Novel species of the genus Variovorax.</title>
        <authorList>
            <person name="Liu Q."/>
            <person name="Xin Y.-H."/>
        </authorList>
    </citation>
    <scope>NUCLEOTIDE SEQUENCE [LARGE SCALE GENOMIC DNA]</scope>
    <source>
        <strain evidence="9 10">KACC 18901</strain>
    </source>
</reference>
<evidence type="ECO:0000256" key="5">
    <source>
        <dbReference type="ARBA" id="ARBA00022747"/>
    </source>
</evidence>
<dbReference type="InterPro" id="IPR029063">
    <property type="entry name" value="SAM-dependent_MTases_sf"/>
</dbReference>
<comment type="catalytic activity">
    <reaction evidence="6">
        <text>a 2'-deoxycytidine in DNA + S-adenosyl-L-methionine = a 5-methyl-2'-deoxycytidine in DNA + S-adenosyl-L-homocysteine + H(+)</text>
        <dbReference type="Rhea" id="RHEA:13681"/>
        <dbReference type="Rhea" id="RHEA-COMP:11369"/>
        <dbReference type="Rhea" id="RHEA-COMP:11370"/>
        <dbReference type="ChEBI" id="CHEBI:15378"/>
        <dbReference type="ChEBI" id="CHEBI:57856"/>
        <dbReference type="ChEBI" id="CHEBI:59789"/>
        <dbReference type="ChEBI" id="CHEBI:85452"/>
        <dbReference type="ChEBI" id="CHEBI:85454"/>
        <dbReference type="EC" id="2.1.1.37"/>
    </reaction>
</comment>
<accession>A0ABU8XFQ3</accession>
<feature type="active site" evidence="7">
    <location>
        <position position="130"/>
    </location>
</feature>
<dbReference type="InterPro" id="IPR001525">
    <property type="entry name" value="C5_MeTfrase"/>
</dbReference>
<evidence type="ECO:0000256" key="7">
    <source>
        <dbReference type="PROSITE-ProRule" id="PRU01016"/>
    </source>
</evidence>
<comment type="similarity">
    <text evidence="7 8">Belongs to the class I-like SAM-binding methyltransferase superfamily. C5-methyltransferase family.</text>
</comment>
<dbReference type="EMBL" id="JBBKZS010000018">
    <property type="protein sequence ID" value="MEJ8858643.1"/>
    <property type="molecule type" value="Genomic_DNA"/>
</dbReference>
<dbReference type="GO" id="GO:0003886">
    <property type="term" value="F:DNA (cytosine-5-)-methyltransferase activity"/>
    <property type="evidence" value="ECO:0007669"/>
    <property type="project" value="UniProtKB-EC"/>
</dbReference>
<dbReference type="Gene3D" id="3.90.120.10">
    <property type="entry name" value="DNA Methylase, subunit A, domain 2"/>
    <property type="match status" value="1"/>
</dbReference>
<keyword evidence="4 7" id="KW-0949">S-adenosyl-L-methionine</keyword>
<name>A0ABU8XFQ3_9BURK</name>
<dbReference type="PRINTS" id="PR00105">
    <property type="entry name" value="C5METTRFRASE"/>
</dbReference>
<evidence type="ECO:0000256" key="4">
    <source>
        <dbReference type="ARBA" id="ARBA00022691"/>
    </source>
</evidence>
<keyword evidence="10" id="KW-1185">Reference proteome</keyword>
<dbReference type="PANTHER" id="PTHR10629:SF52">
    <property type="entry name" value="DNA (CYTOSINE-5)-METHYLTRANSFERASE 1"/>
    <property type="match status" value="1"/>
</dbReference>
<evidence type="ECO:0000256" key="8">
    <source>
        <dbReference type="RuleBase" id="RU000416"/>
    </source>
</evidence>
<dbReference type="GO" id="GO:0032259">
    <property type="term" value="P:methylation"/>
    <property type="evidence" value="ECO:0007669"/>
    <property type="project" value="UniProtKB-KW"/>
</dbReference>
<gene>
    <name evidence="9" type="ORF">WKW79_29000</name>
</gene>
<dbReference type="SUPFAM" id="SSF53335">
    <property type="entry name" value="S-adenosyl-L-methionine-dependent methyltransferases"/>
    <property type="match status" value="1"/>
</dbReference>
<keyword evidence="2 7" id="KW-0489">Methyltransferase</keyword>
<dbReference type="EC" id="2.1.1.37" evidence="1"/>
<evidence type="ECO:0000256" key="3">
    <source>
        <dbReference type="ARBA" id="ARBA00022679"/>
    </source>
</evidence>